<gene>
    <name evidence="1" type="ORF">V1517DRAFT_331365</name>
</gene>
<protein>
    <submittedName>
        <fullName evidence="1">Uncharacterized protein</fullName>
    </submittedName>
</protein>
<proteinExistence type="predicted"/>
<dbReference type="Proteomes" id="UP001489719">
    <property type="component" value="Unassembled WGS sequence"/>
</dbReference>
<name>A0ACC3TGF0_9ASCO</name>
<comment type="caution">
    <text evidence="1">The sequence shown here is derived from an EMBL/GenBank/DDBJ whole genome shotgun (WGS) entry which is preliminary data.</text>
</comment>
<evidence type="ECO:0000313" key="2">
    <source>
        <dbReference type="Proteomes" id="UP001489719"/>
    </source>
</evidence>
<dbReference type="EMBL" id="MU970161">
    <property type="protein sequence ID" value="KAK9319806.1"/>
    <property type="molecule type" value="Genomic_DNA"/>
</dbReference>
<accession>A0ACC3TGF0</accession>
<sequence>MAMPDVQRRVPSHMCTVPGSANIPVARFPGPMKGNLFIGSRQTWWILSISLSTNTTTRGLRTCSWTTAFGAIIYLYRGHFERCKAIMVLSSS</sequence>
<evidence type="ECO:0000313" key="1">
    <source>
        <dbReference type="EMBL" id="KAK9319806.1"/>
    </source>
</evidence>
<organism evidence="1 2">
    <name type="scientific">Lipomyces orientalis</name>
    <dbReference type="NCBI Taxonomy" id="1233043"/>
    <lineage>
        <taxon>Eukaryota</taxon>
        <taxon>Fungi</taxon>
        <taxon>Dikarya</taxon>
        <taxon>Ascomycota</taxon>
        <taxon>Saccharomycotina</taxon>
        <taxon>Lipomycetes</taxon>
        <taxon>Lipomycetales</taxon>
        <taxon>Lipomycetaceae</taxon>
        <taxon>Lipomyces</taxon>
    </lineage>
</organism>
<keyword evidence="2" id="KW-1185">Reference proteome</keyword>
<reference evidence="2" key="1">
    <citation type="journal article" date="2024" name="Front. Bioeng. Biotechnol.">
        <title>Genome-scale model development and genomic sequencing of the oleaginous clade Lipomyces.</title>
        <authorList>
            <person name="Czajka J.J."/>
            <person name="Han Y."/>
            <person name="Kim J."/>
            <person name="Mondo S.J."/>
            <person name="Hofstad B.A."/>
            <person name="Robles A."/>
            <person name="Haridas S."/>
            <person name="Riley R."/>
            <person name="LaButti K."/>
            <person name="Pangilinan J."/>
            <person name="Andreopoulos W."/>
            <person name="Lipzen A."/>
            <person name="Yan J."/>
            <person name="Wang M."/>
            <person name="Ng V."/>
            <person name="Grigoriev I.V."/>
            <person name="Spatafora J.W."/>
            <person name="Magnuson J.K."/>
            <person name="Baker S.E."/>
            <person name="Pomraning K.R."/>
        </authorList>
    </citation>
    <scope>NUCLEOTIDE SEQUENCE [LARGE SCALE GENOMIC DNA]</scope>
    <source>
        <strain evidence="2">CBS 10300</strain>
    </source>
</reference>